<dbReference type="PANTHER" id="PTHR42866:SF1">
    <property type="entry name" value="SPORE COAT POLYSACCHARIDE BIOSYNTHESIS PROTEIN SPSF"/>
    <property type="match status" value="1"/>
</dbReference>
<dbReference type="Pfam" id="PF02348">
    <property type="entry name" value="CTP_transf_3"/>
    <property type="match status" value="1"/>
</dbReference>
<dbReference type="Gene3D" id="3.90.550.10">
    <property type="entry name" value="Spore Coat Polysaccharide Biosynthesis Protein SpsA, Chain A"/>
    <property type="match status" value="1"/>
</dbReference>
<dbReference type="InterPro" id="IPR029044">
    <property type="entry name" value="Nucleotide-diphossugar_trans"/>
</dbReference>
<dbReference type="PANTHER" id="PTHR42866">
    <property type="entry name" value="3-DEOXY-MANNO-OCTULOSONATE CYTIDYLYLTRANSFERASE"/>
    <property type="match status" value="1"/>
</dbReference>
<dbReference type="InterPro" id="IPR003329">
    <property type="entry name" value="Cytidylyl_trans"/>
</dbReference>
<reference evidence="1 2" key="1">
    <citation type="submission" date="2020-04" db="EMBL/GenBank/DDBJ databases">
        <title>Pseudoalteromonas caenipelagi sp. nov., isolated from a tidal flat.</title>
        <authorList>
            <person name="Park S."/>
            <person name="Yoon J.-H."/>
        </authorList>
    </citation>
    <scope>NUCLEOTIDE SEQUENCE [LARGE SCALE GENOMIC DNA]</scope>
    <source>
        <strain evidence="1 2">JBTF-M23</strain>
    </source>
</reference>
<evidence type="ECO:0000313" key="1">
    <source>
        <dbReference type="EMBL" id="NOU50783.1"/>
    </source>
</evidence>
<dbReference type="EMBL" id="JABBPG010000003">
    <property type="protein sequence ID" value="NOU50783.1"/>
    <property type="molecule type" value="Genomic_DNA"/>
</dbReference>
<dbReference type="GO" id="GO:0005829">
    <property type="term" value="C:cytosol"/>
    <property type="evidence" value="ECO:0007669"/>
    <property type="project" value="TreeGrafter"/>
</dbReference>
<organism evidence="1 2">
    <name type="scientific">Pseudoalteromonas caenipelagi</name>
    <dbReference type="NCBI Taxonomy" id="2726988"/>
    <lineage>
        <taxon>Bacteria</taxon>
        <taxon>Pseudomonadati</taxon>
        <taxon>Pseudomonadota</taxon>
        <taxon>Gammaproteobacteria</taxon>
        <taxon>Alteromonadales</taxon>
        <taxon>Pseudoalteromonadaceae</taxon>
        <taxon>Pseudoalteromonas</taxon>
    </lineage>
</organism>
<proteinExistence type="predicted"/>
<comment type="caution">
    <text evidence="1">The sequence shown here is derived from an EMBL/GenBank/DDBJ whole genome shotgun (WGS) entry which is preliminary data.</text>
</comment>
<keyword evidence="2" id="KW-1185">Reference proteome</keyword>
<name>A0A849VE19_9GAMM</name>
<gene>
    <name evidence="1" type="ORF">HG263_09590</name>
</gene>
<dbReference type="Proteomes" id="UP000586305">
    <property type="component" value="Unassembled WGS sequence"/>
</dbReference>
<dbReference type="SUPFAM" id="SSF53448">
    <property type="entry name" value="Nucleotide-diphospho-sugar transferases"/>
    <property type="match status" value="1"/>
</dbReference>
<evidence type="ECO:0000313" key="2">
    <source>
        <dbReference type="Proteomes" id="UP000586305"/>
    </source>
</evidence>
<sequence length="243" mass="27912">MAKDFYIIIQARMTSTRLPQKVMLPLGKRSILEVMLDRLDVFKDRIIIATTNDGSQKPIVDLCQKLSIKYVEGDTNNVLSRYYLAAQSVNAKPNTVLVRCTSDCPLIDKIESARVIAHFFEVMSEYDYISAGPHCGLPNGFDTEVFTFSALQKAYENAAEDFEKEHVTQYICRNLRVAPYSVKPDLSHWRLTLDEPADYQMINEIYKLFGYRTDFGFDELKEMLAKHPDILKINEHVEQIQVG</sequence>
<protein>
    <submittedName>
        <fullName evidence="1">Polysaccharide biosynthesis protein</fullName>
    </submittedName>
</protein>
<dbReference type="CDD" id="cd02518">
    <property type="entry name" value="GT2_SpsF"/>
    <property type="match status" value="1"/>
</dbReference>
<accession>A0A849VE19</accession>
<dbReference type="AlphaFoldDB" id="A0A849VE19"/>